<feature type="signal peptide" evidence="1">
    <location>
        <begin position="1"/>
        <end position="25"/>
    </location>
</feature>
<reference evidence="2 3" key="1">
    <citation type="submission" date="2016-10" db="EMBL/GenBank/DDBJ databases">
        <authorList>
            <person name="de Groot N.N."/>
        </authorList>
    </citation>
    <scope>NUCLEOTIDE SEQUENCE [LARGE SCALE GENOMIC DNA]</scope>
    <source>
        <strain evidence="2 3">ASO4-2</strain>
    </source>
</reference>
<dbReference type="Proteomes" id="UP000198771">
    <property type="component" value="Unassembled WGS sequence"/>
</dbReference>
<accession>A0A1G6BJX3</accession>
<keyword evidence="1" id="KW-0732">Signal</keyword>
<protein>
    <submittedName>
        <fullName evidence="2">Uncharacterized protein</fullName>
    </submittedName>
</protein>
<sequence length="260" mass="29599">MFMTRQTLSRFCLLAVIALLLPALAGCSTTQKAWDRTTDIYDTYLDPKPEIDLDRRPGLSRKEQVLAVQFSLIDQHLESALRTLAPQDRFPSEAWFLNFQSQFPWMTSIMAVDTQGQMLAQYPEHPLKTIQTPPLLDHEWSMLHRGLQGFAQQTPLGPELIMAGPFFRDGIWQGLLVAHFDPRRLVEFATSPDRLVMLASGELLWSGVDQEAAQEMQDAPWDQLLRGNVHGQWSTQAHTFSWMARPIGNLRLIYAVALPN</sequence>
<dbReference type="AlphaFoldDB" id="A0A1G6BJX3"/>
<evidence type="ECO:0000313" key="2">
    <source>
        <dbReference type="EMBL" id="SDB20895.1"/>
    </source>
</evidence>
<organism evidence="2 3">
    <name type="scientific">Desulfonatronum thiosulfatophilum</name>
    <dbReference type="NCBI Taxonomy" id="617002"/>
    <lineage>
        <taxon>Bacteria</taxon>
        <taxon>Pseudomonadati</taxon>
        <taxon>Thermodesulfobacteriota</taxon>
        <taxon>Desulfovibrionia</taxon>
        <taxon>Desulfovibrionales</taxon>
        <taxon>Desulfonatronaceae</taxon>
        <taxon>Desulfonatronum</taxon>
    </lineage>
</organism>
<evidence type="ECO:0000313" key="3">
    <source>
        <dbReference type="Proteomes" id="UP000198771"/>
    </source>
</evidence>
<dbReference type="STRING" id="617002.SAMN05660653_00998"/>
<feature type="chain" id="PRO_5011700769" evidence="1">
    <location>
        <begin position="26"/>
        <end position="260"/>
    </location>
</feature>
<proteinExistence type="predicted"/>
<gene>
    <name evidence="2" type="ORF">SAMN05660653_00998</name>
</gene>
<evidence type="ECO:0000256" key="1">
    <source>
        <dbReference type="SAM" id="SignalP"/>
    </source>
</evidence>
<name>A0A1G6BJX3_9BACT</name>
<keyword evidence="3" id="KW-1185">Reference proteome</keyword>
<dbReference type="PROSITE" id="PS51257">
    <property type="entry name" value="PROKAR_LIPOPROTEIN"/>
    <property type="match status" value="1"/>
</dbReference>
<dbReference type="EMBL" id="FMXO01000005">
    <property type="protein sequence ID" value="SDB20895.1"/>
    <property type="molecule type" value="Genomic_DNA"/>
</dbReference>